<dbReference type="EMBL" id="VDEP01000238">
    <property type="protein sequence ID" value="KAA1121391.1"/>
    <property type="molecule type" value="Genomic_DNA"/>
</dbReference>
<comment type="caution">
    <text evidence="2">The sequence shown here is derived from an EMBL/GenBank/DDBJ whole genome shotgun (WGS) entry which is preliminary data.</text>
</comment>
<organism evidence="2 3">
    <name type="scientific">Puccinia graminis f. sp. tritici</name>
    <dbReference type="NCBI Taxonomy" id="56615"/>
    <lineage>
        <taxon>Eukaryota</taxon>
        <taxon>Fungi</taxon>
        <taxon>Dikarya</taxon>
        <taxon>Basidiomycota</taxon>
        <taxon>Pucciniomycotina</taxon>
        <taxon>Pucciniomycetes</taxon>
        <taxon>Pucciniales</taxon>
        <taxon>Pucciniaceae</taxon>
        <taxon>Puccinia</taxon>
    </lineage>
</organism>
<feature type="non-terminal residue" evidence="2">
    <location>
        <position position="62"/>
    </location>
</feature>
<proteinExistence type="predicted"/>
<gene>
    <name evidence="2" type="ORF">PGTUg99_019499</name>
</gene>
<evidence type="ECO:0000256" key="1">
    <source>
        <dbReference type="SAM" id="Phobius"/>
    </source>
</evidence>
<sequence>MARRIEAGLKLSRNNGQRYAFNLLFVFVSLSHLCGFHRSAARPGKEGLHAIATAFDGPMAKT</sequence>
<keyword evidence="1" id="KW-0472">Membrane</keyword>
<accession>A0A5B0R6L5</accession>
<dbReference type="AlphaFoldDB" id="A0A5B0R6L5"/>
<keyword evidence="1" id="KW-1133">Transmembrane helix</keyword>
<feature type="transmembrane region" description="Helical" evidence="1">
    <location>
        <begin position="19"/>
        <end position="36"/>
    </location>
</feature>
<reference evidence="2 3" key="1">
    <citation type="submission" date="2019-05" db="EMBL/GenBank/DDBJ databases">
        <title>Emergence of the Ug99 lineage of the wheat stem rust pathogen through somatic hybridization.</title>
        <authorList>
            <person name="Li F."/>
            <person name="Upadhyaya N.M."/>
            <person name="Sperschneider J."/>
            <person name="Matny O."/>
            <person name="Nguyen-Phuc H."/>
            <person name="Mago R."/>
            <person name="Raley C."/>
            <person name="Miller M.E."/>
            <person name="Silverstein K.A.T."/>
            <person name="Henningsen E."/>
            <person name="Hirsch C.D."/>
            <person name="Visser B."/>
            <person name="Pretorius Z.A."/>
            <person name="Steffenson B.J."/>
            <person name="Schwessinger B."/>
            <person name="Dodds P.N."/>
            <person name="Figueroa M."/>
        </authorList>
    </citation>
    <scope>NUCLEOTIDE SEQUENCE [LARGE SCALE GENOMIC DNA]</scope>
    <source>
        <strain evidence="2 3">Ug99</strain>
    </source>
</reference>
<evidence type="ECO:0000313" key="2">
    <source>
        <dbReference type="EMBL" id="KAA1121391.1"/>
    </source>
</evidence>
<name>A0A5B0R6L5_PUCGR</name>
<evidence type="ECO:0000313" key="3">
    <source>
        <dbReference type="Proteomes" id="UP000325313"/>
    </source>
</evidence>
<protein>
    <submittedName>
        <fullName evidence="2">Uncharacterized protein</fullName>
    </submittedName>
</protein>
<dbReference type="Proteomes" id="UP000325313">
    <property type="component" value="Unassembled WGS sequence"/>
</dbReference>
<keyword evidence="1" id="KW-0812">Transmembrane</keyword>